<dbReference type="Pfam" id="PF01522">
    <property type="entry name" value="Polysacc_deac_1"/>
    <property type="match status" value="1"/>
</dbReference>
<feature type="region of interest" description="Disordered" evidence="1">
    <location>
        <begin position="35"/>
        <end position="54"/>
    </location>
</feature>
<proteinExistence type="predicted"/>
<dbReference type="CDD" id="cd10917">
    <property type="entry name" value="CE4_NodB_like_6s_7s"/>
    <property type="match status" value="1"/>
</dbReference>
<sequence>MLFIDRAWLVRRGVVVVTLCLALFTINFLRSPALQPASTGPGSQAIEGPLTRADSPDDRVALTFDVTWQKTELTKILDVLDAAGVKATFFVGGTFLQLYPDTVKEIARRGHEVGTLGQQIRDLAGMPENEIVANLLGSQSALTKTLGGPVRYFRPPTGQAAPEVLRAARHARLVTVTYALDSQDHLGLTADQIVRRVVRGASRGDIIRLTASDFAPETAKALPRIIEGLERRGFKVVRLSDLVPIDDG</sequence>
<organism evidence="3 4">
    <name type="scientific">Symbiobacterium terraclitae</name>
    <dbReference type="NCBI Taxonomy" id="557451"/>
    <lineage>
        <taxon>Bacteria</taxon>
        <taxon>Bacillati</taxon>
        <taxon>Bacillota</taxon>
        <taxon>Clostridia</taxon>
        <taxon>Eubacteriales</taxon>
        <taxon>Symbiobacteriaceae</taxon>
        <taxon>Symbiobacterium</taxon>
    </lineage>
</organism>
<keyword evidence="4" id="KW-1185">Reference proteome</keyword>
<protein>
    <submittedName>
        <fullName evidence="3">Peptidoglycan/xylan/chitin deacetylase (PgdA/CDA1 family)</fullName>
    </submittedName>
</protein>
<dbReference type="SUPFAM" id="SSF88713">
    <property type="entry name" value="Glycoside hydrolase/deacetylase"/>
    <property type="match status" value="1"/>
</dbReference>
<dbReference type="InterPro" id="IPR002509">
    <property type="entry name" value="NODB_dom"/>
</dbReference>
<dbReference type="EMBL" id="JAGGLG010000036">
    <property type="protein sequence ID" value="MBP2019826.1"/>
    <property type="molecule type" value="Genomic_DNA"/>
</dbReference>
<dbReference type="Proteomes" id="UP001519289">
    <property type="component" value="Unassembled WGS sequence"/>
</dbReference>
<reference evidence="3 4" key="1">
    <citation type="submission" date="2021-03" db="EMBL/GenBank/DDBJ databases">
        <title>Genomic Encyclopedia of Type Strains, Phase IV (KMG-IV): sequencing the most valuable type-strain genomes for metagenomic binning, comparative biology and taxonomic classification.</title>
        <authorList>
            <person name="Goeker M."/>
        </authorList>
    </citation>
    <scope>NUCLEOTIDE SEQUENCE [LARGE SCALE GENOMIC DNA]</scope>
    <source>
        <strain evidence="3 4">DSM 27138</strain>
    </source>
</reference>
<dbReference type="Gene3D" id="3.20.20.370">
    <property type="entry name" value="Glycoside hydrolase/deacetylase"/>
    <property type="match status" value="1"/>
</dbReference>
<dbReference type="PANTHER" id="PTHR10587">
    <property type="entry name" value="GLYCOSYL TRANSFERASE-RELATED"/>
    <property type="match status" value="1"/>
</dbReference>
<name>A0ABS4JWD5_9FIRM</name>
<dbReference type="PROSITE" id="PS51677">
    <property type="entry name" value="NODB"/>
    <property type="match status" value="1"/>
</dbReference>
<dbReference type="PANTHER" id="PTHR10587:SF128">
    <property type="entry name" value="POLYSACCHARIDE DEACETYLASE PDAB-RELATED"/>
    <property type="match status" value="1"/>
</dbReference>
<dbReference type="InterPro" id="IPR011330">
    <property type="entry name" value="Glyco_hydro/deAcase_b/a-brl"/>
</dbReference>
<evidence type="ECO:0000256" key="1">
    <source>
        <dbReference type="SAM" id="MobiDB-lite"/>
    </source>
</evidence>
<dbReference type="InterPro" id="IPR050248">
    <property type="entry name" value="Polysacc_deacetylase_ArnD"/>
</dbReference>
<feature type="domain" description="NodB homology" evidence="2">
    <location>
        <begin position="58"/>
        <end position="237"/>
    </location>
</feature>
<evidence type="ECO:0000313" key="3">
    <source>
        <dbReference type="EMBL" id="MBP2019826.1"/>
    </source>
</evidence>
<evidence type="ECO:0000313" key="4">
    <source>
        <dbReference type="Proteomes" id="UP001519289"/>
    </source>
</evidence>
<dbReference type="RefSeq" id="WP_209467928.1">
    <property type="nucleotide sequence ID" value="NZ_JAGGLG010000036.1"/>
</dbReference>
<evidence type="ECO:0000259" key="2">
    <source>
        <dbReference type="PROSITE" id="PS51677"/>
    </source>
</evidence>
<accession>A0ABS4JWD5</accession>
<comment type="caution">
    <text evidence="3">The sequence shown here is derived from an EMBL/GenBank/DDBJ whole genome shotgun (WGS) entry which is preliminary data.</text>
</comment>
<gene>
    <name evidence="3" type="ORF">J2Z79_003268</name>
</gene>